<dbReference type="EMBL" id="LAZR01035080">
    <property type="protein sequence ID" value="KKL28490.1"/>
    <property type="molecule type" value="Genomic_DNA"/>
</dbReference>
<organism evidence="1">
    <name type="scientific">marine sediment metagenome</name>
    <dbReference type="NCBI Taxonomy" id="412755"/>
    <lineage>
        <taxon>unclassified sequences</taxon>
        <taxon>metagenomes</taxon>
        <taxon>ecological metagenomes</taxon>
    </lineage>
</organism>
<sequence>MSVLAGSALLGAAILLLLGLRALWVVRSERGAPRGSLPGKGYHEIDASYFSGGGGGGQSYTFKAPQDPQAYARLFVPGREKSDR</sequence>
<proteinExistence type="predicted"/>
<comment type="caution">
    <text evidence="1">The sequence shown here is derived from an EMBL/GenBank/DDBJ whole genome shotgun (WGS) entry which is preliminary data.</text>
</comment>
<gene>
    <name evidence="1" type="ORF">LCGC14_2374630</name>
</gene>
<accession>A0A0F9C2R0</accession>
<dbReference type="AlphaFoldDB" id="A0A0F9C2R0"/>
<name>A0A0F9C2R0_9ZZZZ</name>
<evidence type="ECO:0000313" key="1">
    <source>
        <dbReference type="EMBL" id="KKL28490.1"/>
    </source>
</evidence>
<protein>
    <submittedName>
        <fullName evidence="1">Uncharacterized protein</fullName>
    </submittedName>
</protein>
<reference evidence="1" key="1">
    <citation type="journal article" date="2015" name="Nature">
        <title>Complex archaea that bridge the gap between prokaryotes and eukaryotes.</title>
        <authorList>
            <person name="Spang A."/>
            <person name="Saw J.H."/>
            <person name="Jorgensen S.L."/>
            <person name="Zaremba-Niedzwiedzka K."/>
            <person name="Martijn J."/>
            <person name="Lind A.E."/>
            <person name="van Eijk R."/>
            <person name="Schleper C."/>
            <person name="Guy L."/>
            <person name="Ettema T.J."/>
        </authorList>
    </citation>
    <scope>NUCLEOTIDE SEQUENCE</scope>
</reference>